<evidence type="ECO:0000256" key="1">
    <source>
        <dbReference type="SAM" id="MobiDB-lite"/>
    </source>
</evidence>
<organism evidence="2 3">
    <name type="scientific">Romanomermis culicivorax</name>
    <name type="common">Nematode worm</name>
    <dbReference type="NCBI Taxonomy" id="13658"/>
    <lineage>
        <taxon>Eukaryota</taxon>
        <taxon>Metazoa</taxon>
        <taxon>Ecdysozoa</taxon>
        <taxon>Nematoda</taxon>
        <taxon>Enoplea</taxon>
        <taxon>Dorylaimia</taxon>
        <taxon>Mermithida</taxon>
        <taxon>Mermithoidea</taxon>
        <taxon>Mermithidae</taxon>
        <taxon>Romanomermis</taxon>
    </lineage>
</organism>
<sequence>MLIGALVVPTMNDQFVADPPFDRKQEAGESPKKLTKEFNSPAPSLLHRYRKQKPSKIEECSSNCITGKQNVNKSLKIIFDVPAAKVTRMGSHNFFGLFRQVLYEKC</sequence>
<evidence type="ECO:0000313" key="3">
    <source>
        <dbReference type="WBParaSite" id="nRc.2.0.1.t24790-RA"/>
    </source>
</evidence>
<evidence type="ECO:0000313" key="2">
    <source>
        <dbReference type="Proteomes" id="UP000887565"/>
    </source>
</evidence>
<protein>
    <submittedName>
        <fullName evidence="3">Uncharacterized protein</fullName>
    </submittedName>
</protein>
<name>A0A915JE42_ROMCU</name>
<reference evidence="3" key="1">
    <citation type="submission" date="2022-11" db="UniProtKB">
        <authorList>
            <consortium name="WormBaseParasite"/>
        </authorList>
    </citation>
    <scope>IDENTIFICATION</scope>
</reference>
<dbReference type="WBParaSite" id="nRc.2.0.1.t24790-RA">
    <property type="protein sequence ID" value="nRc.2.0.1.t24790-RA"/>
    <property type="gene ID" value="nRc.2.0.1.g24790"/>
</dbReference>
<dbReference type="Proteomes" id="UP000887565">
    <property type="component" value="Unplaced"/>
</dbReference>
<keyword evidence="2" id="KW-1185">Reference proteome</keyword>
<accession>A0A915JE42</accession>
<feature type="region of interest" description="Disordered" evidence="1">
    <location>
        <begin position="17"/>
        <end position="41"/>
    </location>
</feature>
<dbReference type="AlphaFoldDB" id="A0A915JE42"/>
<feature type="compositionally biased region" description="Basic and acidic residues" evidence="1">
    <location>
        <begin position="20"/>
        <end position="36"/>
    </location>
</feature>
<proteinExistence type="predicted"/>